<dbReference type="EMBL" id="CAJVQC010074522">
    <property type="protein sequence ID" value="CAG8813103.1"/>
    <property type="molecule type" value="Genomic_DNA"/>
</dbReference>
<protein>
    <submittedName>
        <fullName evidence="1">19274_t:CDS:1</fullName>
    </submittedName>
</protein>
<reference evidence="1" key="1">
    <citation type="submission" date="2021-06" db="EMBL/GenBank/DDBJ databases">
        <authorList>
            <person name="Kallberg Y."/>
            <person name="Tangrot J."/>
            <person name="Rosling A."/>
        </authorList>
    </citation>
    <scope>NUCLEOTIDE SEQUENCE</scope>
    <source>
        <strain evidence="1">MA461A</strain>
    </source>
</reference>
<accession>A0ACA9RWH9</accession>
<gene>
    <name evidence="1" type="ORF">RPERSI_LOCUS23689</name>
</gene>
<dbReference type="Proteomes" id="UP000789920">
    <property type="component" value="Unassembled WGS sequence"/>
</dbReference>
<evidence type="ECO:0000313" key="1">
    <source>
        <dbReference type="EMBL" id="CAG8813103.1"/>
    </source>
</evidence>
<feature type="non-terminal residue" evidence="1">
    <location>
        <position position="1"/>
    </location>
</feature>
<evidence type="ECO:0000313" key="2">
    <source>
        <dbReference type="Proteomes" id="UP000789920"/>
    </source>
</evidence>
<keyword evidence="2" id="KW-1185">Reference proteome</keyword>
<proteinExistence type="predicted"/>
<organism evidence="1 2">
    <name type="scientific">Racocetra persica</name>
    <dbReference type="NCBI Taxonomy" id="160502"/>
    <lineage>
        <taxon>Eukaryota</taxon>
        <taxon>Fungi</taxon>
        <taxon>Fungi incertae sedis</taxon>
        <taxon>Mucoromycota</taxon>
        <taxon>Glomeromycotina</taxon>
        <taxon>Glomeromycetes</taxon>
        <taxon>Diversisporales</taxon>
        <taxon>Gigasporaceae</taxon>
        <taxon>Racocetra</taxon>
    </lineage>
</organism>
<comment type="caution">
    <text evidence="1">The sequence shown here is derived from an EMBL/GenBank/DDBJ whole genome shotgun (WGS) entry which is preliminary data.</text>
</comment>
<sequence length="347" mass="39999">KDLCEYNTAQKPSHSNKDQVYSQVYDSNNSHLNQILFLKNHDNHLDYNCDFNKNFKLSFCNNCHSRYTCFKKSLKNTNIFSTSADTNLSLTGADTNPSLTDADTNPSPTMLIQIYFLTGANTNFSSTSTNTKPSPIDSDSLTNSSLSNSDLDFVNNVNFLTNYILSGNSSDLHLDNSSDLYLELQAKVIINVKNFMLTPAKWFKFYLNGFDMFYNDLIKHIRKYHNNKIDKNNIEISYKVNGRDHAIALDEEYDYDVFITECKNLSSKKFMELLEEDSDSNKETSKKKSKKLKTKYTLKESVLASNEIKLANIILQIRTKYQYHIHPIPCYIEDNKHLQLTPSRLHL</sequence>
<name>A0ACA9RWH9_9GLOM</name>